<dbReference type="EMBL" id="FOWX01000004">
    <property type="protein sequence ID" value="SFP05408.1"/>
    <property type="molecule type" value="Genomic_DNA"/>
</dbReference>
<dbReference type="OrthoDB" id="8536886at2"/>
<dbReference type="AlphaFoldDB" id="A0A1I5M6Y4"/>
<keyword evidence="3" id="KW-1185">Reference proteome</keyword>
<name>A0A1I5M6Y4_9PSED</name>
<evidence type="ECO:0000256" key="1">
    <source>
        <dbReference type="SAM" id="Phobius"/>
    </source>
</evidence>
<evidence type="ECO:0000313" key="3">
    <source>
        <dbReference type="Proteomes" id="UP000198784"/>
    </source>
</evidence>
<keyword evidence="1" id="KW-0812">Transmembrane</keyword>
<evidence type="ECO:0008006" key="4">
    <source>
        <dbReference type="Google" id="ProtNLM"/>
    </source>
</evidence>
<feature type="transmembrane region" description="Helical" evidence="1">
    <location>
        <begin position="57"/>
        <end position="75"/>
    </location>
</feature>
<protein>
    <recommendedName>
        <fullName evidence="4">DUF2946 domain-containing protein</fullName>
    </recommendedName>
</protein>
<sequence>MCHVAVICCMRDKVFVGAASGPMRQIPTLPYQPQTTYSGTSLFWPARMARIQPHRHLLTLWLTSLALVFAALMPMPGQTAGASVTWTQMCTARGYVQVAVEQPADTGGSQHSSNPCLWCSLHCSQAQLPGNTFDLALFVAPRLGITGARTTFLPHRRTWPAALSRAPPRQA</sequence>
<evidence type="ECO:0000313" key="2">
    <source>
        <dbReference type="EMBL" id="SFP05408.1"/>
    </source>
</evidence>
<gene>
    <name evidence="2" type="ORF">SAMN05216190_104127</name>
</gene>
<dbReference type="Pfam" id="PF11162">
    <property type="entry name" value="DUF2946"/>
    <property type="match status" value="1"/>
</dbReference>
<dbReference type="Proteomes" id="UP000198784">
    <property type="component" value="Unassembled WGS sequence"/>
</dbReference>
<accession>A0A1I5M6Y4</accession>
<dbReference type="STRING" id="289003.SAMN05216190_104127"/>
<dbReference type="InterPro" id="IPR021333">
    <property type="entry name" value="DUF2946"/>
</dbReference>
<organism evidence="2 3">
    <name type="scientific">Pseudomonas borbori</name>
    <dbReference type="NCBI Taxonomy" id="289003"/>
    <lineage>
        <taxon>Bacteria</taxon>
        <taxon>Pseudomonadati</taxon>
        <taxon>Pseudomonadota</taxon>
        <taxon>Gammaproteobacteria</taxon>
        <taxon>Pseudomonadales</taxon>
        <taxon>Pseudomonadaceae</taxon>
        <taxon>Pseudomonas</taxon>
    </lineage>
</organism>
<reference evidence="3" key="1">
    <citation type="submission" date="2016-10" db="EMBL/GenBank/DDBJ databases">
        <authorList>
            <person name="Varghese N."/>
            <person name="Submissions S."/>
        </authorList>
    </citation>
    <scope>NUCLEOTIDE SEQUENCE [LARGE SCALE GENOMIC DNA]</scope>
    <source>
        <strain evidence="3">DSM 17834</strain>
    </source>
</reference>
<proteinExistence type="predicted"/>
<keyword evidence="1" id="KW-0472">Membrane</keyword>
<keyword evidence="1" id="KW-1133">Transmembrane helix</keyword>